<feature type="region of interest" description="Disordered" evidence="1">
    <location>
        <begin position="252"/>
        <end position="282"/>
    </location>
</feature>
<dbReference type="EMBL" id="HG937516">
    <property type="protein sequence ID" value="CDN40267.1"/>
    <property type="molecule type" value="Genomic_DNA"/>
</dbReference>
<reference evidence="2 3" key="1">
    <citation type="journal article" date="2015" name="Clin. Infect. Dis.">
        <title>Genomic Investigations unmask Mycoplasma amphoriforme, a new respiratory pathogen.</title>
        <authorList>
            <person name="Gillespie S.H."/>
            <person name="Ling C.L."/>
            <person name="Oravcova K."/>
            <person name="Pinheiro M."/>
            <person name="Wells L."/>
            <person name="Bryant J.M."/>
            <person name="McHugh T.D."/>
            <person name="Bebear C."/>
            <person name="Webster D."/>
            <person name="Harris S.R."/>
            <person name="Seth-Smith H.M."/>
            <person name="Thomson N.R."/>
        </authorList>
    </citation>
    <scope>NUCLEOTIDE SEQUENCE [LARGE SCALE GENOMIC DNA]</scope>
    <source>
        <strain evidence="2 3">A39</strain>
    </source>
</reference>
<feature type="region of interest" description="Disordered" evidence="1">
    <location>
        <begin position="153"/>
        <end position="190"/>
    </location>
</feature>
<name>A0A292IIC7_9MOLU</name>
<evidence type="ECO:0000313" key="3">
    <source>
        <dbReference type="Proteomes" id="UP000261764"/>
    </source>
</evidence>
<feature type="compositionally biased region" description="Polar residues" evidence="1">
    <location>
        <begin position="153"/>
        <end position="162"/>
    </location>
</feature>
<accession>A0A292IIC7</accession>
<gene>
    <name evidence="2" type="ORF">MAMA39_01440</name>
</gene>
<dbReference type="Pfam" id="PF21637">
    <property type="entry name" value="DUF6856"/>
    <property type="match status" value="1"/>
</dbReference>
<feature type="compositionally biased region" description="Low complexity" evidence="1">
    <location>
        <begin position="261"/>
        <end position="276"/>
    </location>
</feature>
<dbReference type="KEGG" id="mamp:MAMA39_01440"/>
<organism evidence="2 3">
    <name type="scientific">Mycoplasma amphoriforme A39</name>
    <dbReference type="NCBI Taxonomy" id="572419"/>
    <lineage>
        <taxon>Bacteria</taxon>
        <taxon>Bacillati</taxon>
        <taxon>Mycoplasmatota</taxon>
        <taxon>Mollicutes</taxon>
        <taxon>Mycoplasmataceae</taxon>
        <taxon>Mycoplasma</taxon>
    </lineage>
</organism>
<feature type="compositionally biased region" description="Basic and acidic residues" evidence="1">
    <location>
        <begin position="166"/>
        <end position="181"/>
    </location>
</feature>
<sequence>MYFFRCKMRNKKKYKKSFTWFGLFGTSTMIGIFATSCATVDTPVFRQISLQDFGPENKRQFSEITNIPSPTVKNLVYGTTAYNNGNYVLTLATTTNLAQYQFINGTSPGIGDLWLGEWAQAVRNITNRYNTSVQNGYPNGIKFGLFIDQTPPGTSGDEQWNPLSRFPDKRKDERATDAEKKRSNKLRRNDQSAQVYRDVFNLIQQTYGSSVSGWLNSSNVRSEDPSVEVTKVAVIAFRNVMGKVTAHFYNGSAPTPPASTNPPVSATPPTSASTNPQSLTQKQQALTLPSGFFTFLDGVYK</sequence>
<proteinExistence type="predicted"/>
<dbReference type="Proteomes" id="UP000261764">
    <property type="component" value="Chromosome I"/>
</dbReference>
<evidence type="ECO:0000313" key="2">
    <source>
        <dbReference type="EMBL" id="CDN40267.1"/>
    </source>
</evidence>
<dbReference type="InterPro" id="IPR049194">
    <property type="entry name" value="DUF6856"/>
</dbReference>
<keyword evidence="3" id="KW-1185">Reference proteome</keyword>
<protein>
    <submittedName>
        <fullName evidence="2">Uncharacterized protein</fullName>
    </submittedName>
</protein>
<dbReference type="AlphaFoldDB" id="A0A292IIC7"/>
<evidence type="ECO:0000256" key="1">
    <source>
        <dbReference type="SAM" id="MobiDB-lite"/>
    </source>
</evidence>